<dbReference type="SMART" id="SM00710">
    <property type="entry name" value="PbH1"/>
    <property type="match status" value="7"/>
</dbReference>
<dbReference type="SUPFAM" id="SSF51126">
    <property type="entry name" value="Pectin lyase-like"/>
    <property type="match status" value="3"/>
</dbReference>
<reference evidence="8 9" key="1">
    <citation type="journal article" date="2018" name="Nat. Biotechnol.">
        <title>A standardized bacterial taxonomy based on genome phylogeny substantially revises the tree of life.</title>
        <authorList>
            <person name="Parks D.H."/>
            <person name="Chuvochina M."/>
            <person name="Waite D.W."/>
            <person name="Rinke C."/>
            <person name="Skarshewski A."/>
            <person name="Chaumeil P.A."/>
            <person name="Hugenholtz P."/>
        </authorList>
    </citation>
    <scope>NUCLEOTIDE SEQUENCE [LARGE SCALE GENOMIC DNA]</scope>
    <source>
        <strain evidence="8">UBA9375</strain>
    </source>
</reference>
<dbReference type="GO" id="GO:0005576">
    <property type="term" value="C:extracellular region"/>
    <property type="evidence" value="ECO:0007669"/>
    <property type="project" value="UniProtKB-SubCell"/>
</dbReference>
<dbReference type="EMBL" id="DQAY01000017">
    <property type="protein sequence ID" value="HCO21919.1"/>
    <property type="molecule type" value="Genomic_DNA"/>
</dbReference>
<dbReference type="InterPro" id="IPR006626">
    <property type="entry name" value="PbH1"/>
</dbReference>
<dbReference type="Gene3D" id="2.60.120.380">
    <property type="match status" value="1"/>
</dbReference>
<dbReference type="Proteomes" id="UP000263642">
    <property type="component" value="Unassembled WGS sequence"/>
</dbReference>
<protein>
    <recommendedName>
        <fullName evidence="10">Peptidase C-terminal archaeal/bacterial domain-containing protein</fullName>
    </recommendedName>
</protein>
<evidence type="ECO:0000256" key="2">
    <source>
        <dbReference type="ARBA" id="ARBA00004442"/>
    </source>
</evidence>
<dbReference type="GO" id="GO:0008237">
    <property type="term" value="F:metallopeptidase activity"/>
    <property type="evidence" value="ECO:0007669"/>
    <property type="project" value="InterPro"/>
</dbReference>
<dbReference type="PANTHER" id="PTHR11319">
    <property type="entry name" value="G PROTEIN-COUPLED RECEPTOR-RELATED"/>
    <property type="match status" value="1"/>
</dbReference>
<feature type="non-terminal residue" evidence="8">
    <location>
        <position position="954"/>
    </location>
</feature>
<comment type="subcellular location">
    <subcellularLocation>
        <location evidence="1">Cell envelope</location>
    </subcellularLocation>
    <subcellularLocation>
        <location evidence="2">Cell outer membrane</location>
    </subcellularLocation>
    <subcellularLocation>
        <location evidence="3">Secreted</location>
    </subcellularLocation>
</comment>
<dbReference type="InterPro" id="IPR012334">
    <property type="entry name" value="Pectin_lyas_fold"/>
</dbReference>
<organism evidence="8 9">
    <name type="scientific">Gimesia maris</name>
    <dbReference type="NCBI Taxonomy" id="122"/>
    <lineage>
        <taxon>Bacteria</taxon>
        <taxon>Pseudomonadati</taxon>
        <taxon>Planctomycetota</taxon>
        <taxon>Planctomycetia</taxon>
        <taxon>Planctomycetales</taxon>
        <taxon>Planctomycetaceae</taxon>
        <taxon>Gimesia</taxon>
    </lineage>
</organism>
<proteinExistence type="predicted"/>
<dbReference type="Pfam" id="PF02415">
    <property type="entry name" value="Chlam_PMP"/>
    <property type="match status" value="1"/>
</dbReference>
<evidence type="ECO:0008006" key="10">
    <source>
        <dbReference type="Google" id="ProtNLM"/>
    </source>
</evidence>
<evidence type="ECO:0000256" key="3">
    <source>
        <dbReference type="ARBA" id="ARBA00004613"/>
    </source>
</evidence>
<evidence type="ECO:0000256" key="6">
    <source>
        <dbReference type="ARBA" id="ARBA00023136"/>
    </source>
</evidence>
<keyword evidence="7" id="KW-0998">Cell outer membrane</keyword>
<dbReference type="InterPro" id="IPR003368">
    <property type="entry name" value="POMP_repeat"/>
</dbReference>
<evidence type="ECO:0000256" key="4">
    <source>
        <dbReference type="ARBA" id="ARBA00022525"/>
    </source>
</evidence>
<dbReference type="InterPro" id="IPR024079">
    <property type="entry name" value="MetalloPept_cat_dom_sf"/>
</dbReference>
<dbReference type="InterPro" id="IPR011050">
    <property type="entry name" value="Pectin_lyase_fold/virulence"/>
</dbReference>
<dbReference type="GO" id="GO:0009279">
    <property type="term" value="C:cell outer membrane"/>
    <property type="evidence" value="ECO:0007669"/>
    <property type="project" value="UniProtKB-SubCell"/>
</dbReference>
<dbReference type="Gene3D" id="2.160.20.10">
    <property type="entry name" value="Single-stranded right-handed beta-helix, Pectin lyase-like"/>
    <property type="match status" value="1"/>
</dbReference>
<evidence type="ECO:0000313" key="9">
    <source>
        <dbReference type="Proteomes" id="UP000263642"/>
    </source>
</evidence>
<keyword evidence="4" id="KW-0964">Secreted</keyword>
<dbReference type="InterPro" id="IPR059226">
    <property type="entry name" value="Choice_anch_Q_dom"/>
</dbReference>
<dbReference type="NCBIfam" id="TIGR01376">
    <property type="entry name" value="POMP_repeat"/>
    <property type="match status" value="1"/>
</dbReference>
<dbReference type="NCBIfam" id="NF041518">
    <property type="entry name" value="choice_anch_Q"/>
    <property type="match status" value="1"/>
</dbReference>
<evidence type="ECO:0000256" key="1">
    <source>
        <dbReference type="ARBA" id="ARBA00004196"/>
    </source>
</evidence>
<sequence length="954" mass="98312">MNLIDSTVSNNVASNDGGGLFNNSLVVGDIVNATISGNEALNGAGIYNTEEGAMEITNATVFNNAATTGGGIFNETDGSVSVVNTIIAGNSATVVSSDLMGVFSSNGNNLIGDQAGSTGFTDGVQNDQVNVSPGLGALQDNGGATFTHELLGGSLARDAGNNFYAPTDDQRGFARLFDGDGNGSLIVDIGAFESGYIVTSFEDSVDAAPGDGVSVDAQGRSTLRAAIIEANARTGADTILLGTGVYTLSLFGLNENGGLSGDLDITDDLTIIGAGSDRTFIDADFLDRIFEIFPDVNVSIRGVTLVNGNVTRVEDGGAILNFGSLTLEDVTIENSLANRGGALFNNGIVAMTDSYFHSNTAIADGGAIFNNDSGTITIDLSTISGNDAENGGGIYNSTGGTLAVNDTTIDGNTATVAGGGVFVSDEVAVGNGEGGSGGSASAPLPGSEYQGEVVVVEEYEEHSIPKYDDGGSEAAILSEAPPFPVSDTFNLSSLPGSNFTIYLDFNGHTTTGTQWNNAFGTIVTPAYDTDGNVGSFSLAEIEVIQRTWLRVAEDFAPFNVNVTTAEPPVSDLIRSDDSDTRWGVRVVIGENTWYSPAGGVAYVGSFNDNVDTPTYVFNTSLIGVSEAVTHEVGHTMGLVHDGTSLLEYYDGHGSGSTGWAPVMGVGYYQDLVQWSQGEYTDANNQEDDLSIITTQNGFSYRPDDYGSTISTASNITTGMASGIIERNTDVDYFQFTTTGGDVIIDPFFESPNLDILATLYDSTGTQIQTSNPLGALDASFIGLAAGTYYVSIEGTGEGDVLGTGYSDYGSLGQYTISVSGMPPTVDVIGNVTISNSTISNNFAGTRGGGLLNEDTVDISNVTFSGNEAGKEGGAIHNTGDMTINNTTIYDNFTEGTGGGIYSVADTASMSVKNTIVAGNNALVSGFDLAGAFSSLGYNLIGSSGTATGFIDGFN</sequence>
<evidence type="ECO:0000313" key="8">
    <source>
        <dbReference type="EMBL" id="HCO21919.1"/>
    </source>
</evidence>
<evidence type="ECO:0000256" key="5">
    <source>
        <dbReference type="ARBA" id="ARBA00022729"/>
    </source>
</evidence>
<accession>A0A3D3QZJ5</accession>
<keyword evidence="6" id="KW-0472">Membrane</keyword>
<dbReference type="Gene3D" id="3.40.390.10">
    <property type="entry name" value="Collagenase (Catalytic Domain)"/>
    <property type="match status" value="1"/>
</dbReference>
<gene>
    <name evidence="8" type="ORF">DIT97_02160</name>
</gene>
<comment type="caution">
    <text evidence="8">The sequence shown here is derived from an EMBL/GenBank/DDBJ whole genome shotgun (WGS) entry which is preliminary data.</text>
</comment>
<evidence type="ECO:0000256" key="7">
    <source>
        <dbReference type="ARBA" id="ARBA00023237"/>
    </source>
</evidence>
<name>A0A3D3QZJ5_9PLAN</name>
<keyword evidence="5" id="KW-0732">Signal</keyword>
<dbReference type="AlphaFoldDB" id="A0A3D3QZJ5"/>
<dbReference type="PANTHER" id="PTHR11319:SF35">
    <property type="entry name" value="OUTER MEMBRANE PROTEIN PMPC-RELATED"/>
    <property type="match status" value="1"/>
</dbReference>